<dbReference type="InterPro" id="IPR027975">
    <property type="entry name" value="TMEM71"/>
</dbReference>
<name>A0A3B4BBW0_9GOBI</name>
<dbReference type="AlphaFoldDB" id="A0A3B4BBW0"/>
<dbReference type="STRING" id="409849.ENSPMGP00000027242"/>
<reference evidence="1" key="2">
    <citation type="submission" date="2025-09" db="UniProtKB">
        <authorList>
            <consortium name="Ensembl"/>
        </authorList>
    </citation>
    <scope>IDENTIFICATION</scope>
</reference>
<dbReference type="PANTHER" id="PTHR35255">
    <property type="entry name" value="TRANSMEMBRANE PROTEIN 71"/>
    <property type="match status" value="1"/>
</dbReference>
<dbReference type="Ensembl" id="ENSPMGT00000029024.1">
    <property type="protein sequence ID" value="ENSPMGP00000027242.1"/>
    <property type="gene ID" value="ENSPMGG00000021994.1"/>
</dbReference>
<organism evidence="1 2">
    <name type="scientific">Periophthalmus magnuspinnatus</name>
    <dbReference type="NCBI Taxonomy" id="409849"/>
    <lineage>
        <taxon>Eukaryota</taxon>
        <taxon>Metazoa</taxon>
        <taxon>Chordata</taxon>
        <taxon>Craniata</taxon>
        <taxon>Vertebrata</taxon>
        <taxon>Euteleostomi</taxon>
        <taxon>Actinopterygii</taxon>
        <taxon>Neopterygii</taxon>
        <taxon>Teleostei</taxon>
        <taxon>Neoteleostei</taxon>
        <taxon>Acanthomorphata</taxon>
        <taxon>Gobiaria</taxon>
        <taxon>Gobiiformes</taxon>
        <taxon>Gobioidei</taxon>
        <taxon>Gobiidae</taxon>
        <taxon>Oxudercinae</taxon>
        <taxon>Periophthalmus</taxon>
    </lineage>
</organism>
<evidence type="ECO:0000313" key="2">
    <source>
        <dbReference type="Proteomes" id="UP000261520"/>
    </source>
</evidence>
<dbReference type="Pfam" id="PF15121">
    <property type="entry name" value="TMEM71"/>
    <property type="match status" value="1"/>
</dbReference>
<keyword evidence="2" id="KW-1185">Reference proteome</keyword>
<accession>A0A3B4BBW0</accession>
<dbReference type="PANTHER" id="PTHR35255:SF1">
    <property type="entry name" value="TRANSMEMBRANE PROTEIN 71"/>
    <property type="match status" value="1"/>
</dbReference>
<evidence type="ECO:0000313" key="1">
    <source>
        <dbReference type="Ensembl" id="ENSPMGP00000027242.1"/>
    </source>
</evidence>
<dbReference type="Proteomes" id="UP000261520">
    <property type="component" value="Unplaced"/>
</dbReference>
<sequence length="241" mass="27431">DALPLTTNEKNTLKINFLHSLGSVLVQSLFNSAPCCCRRSPRLLTNGYYDVTQGSFTWDEHGNVSLATGKTSVCYKENLVRIFRRRRRPHSALVSLLHDVKDNCQSWLDQRVFGGIRTDESLWTRLNIFVCFFLDPTEAPPPPNKQPMIQEETHPDTCQSQDIFSQSVGGLSEVPPSLFSQRCCCQMSEQKTGKNSLLVWFVFTLNLTVFNCIYPRFNYERLPPLHLHTLHHGGSVLTVIT</sequence>
<protein>
    <submittedName>
        <fullName evidence="1">Uncharacterized protein</fullName>
    </submittedName>
</protein>
<reference evidence="1" key="1">
    <citation type="submission" date="2025-08" db="UniProtKB">
        <authorList>
            <consortium name="Ensembl"/>
        </authorList>
    </citation>
    <scope>IDENTIFICATION</scope>
</reference>
<proteinExistence type="predicted"/>